<evidence type="ECO:0000313" key="3">
    <source>
        <dbReference type="Proteomes" id="UP000637632"/>
    </source>
</evidence>
<reference evidence="2 3" key="1">
    <citation type="submission" date="2020-08" db="EMBL/GenBank/DDBJ databases">
        <title>Novel species isolated from subtropical streams in China.</title>
        <authorList>
            <person name="Lu H."/>
        </authorList>
    </citation>
    <scope>NUCLEOTIDE SEQUENCE [LARGE SCALE GENOMIC DNA]</scope>
    <source>
        <strain evidence="2 3">CCTCC AB 2015119</strain>
    </source>
</reference>
<evidence type="ECO:0000313" key="2">
    <source>
        <dbReference type="EMBL" id="MBC3812117.1"/>
    </source>
</evidence>
<dbReference type="EMBL" id="JACOFT010000004">
    <property type="protein sequence ID" value="MBC3812117.1"/>
    <property type="molecule type" value="Genomic_DNA"/>
</dbReference>
<evidence type="ECO:0000256" key="1">
    <source>
        <dbReference type="SAM" id="Coils"/>
    </source>
</evidence>
<dbReference type="Gene3D" id="1.20.5.340">
    <property type="match status" value="1"/>
</dbReference>
<protein>
    <submittedName>
        <fullName evidence="2">DUF904 domain-containing protein</fullName>
    </submittedName>
</protein>
<organism evidence="2 3">
    <name type="scientific">Undibacterium aquatile</name>
    <dbReference type="NCBI Taxonomy" id="1537398"/>
    <lineage>
        <taxon>Bacteria</taxon>
        <taxon>Pseudomonadati</taxon>
        <taxon>Pseudomonadota</taxon>
        <taxon>Betaproteobacteria</taxon>
        <taxon>Burkholderiales</taxon>
        <taxon>Oxalobacteraceae</taxon>
        <taxon>Undibacterium</taxon>
    </lineage>
</organism>
<keyword evidence="1" id="KW-0175">Coiled coil</keyword>
<feature type="coiled-coil region" evidence="1">
    <location>
        <begin position="26"/>
        <end position="60"/>
    </location>
</feature>
<sequence>MISDFELLAEKVAKLAELTHALRVENAALRNEVTALTTQNQDVRERMQQAHERITALLTQLPAEVLKDEEVSA</sequence>
<comment type="caution">
    <text evidence="2">The sequence shown here is derived from an EMBL/GenBank/DDBJ whole genome shotgun (WGS) entry which is preliminary data.</text>
</comment>
<keyword evidence="3" id="KW-1185">Reference proteome</keyword>
<dbReference type="Proteomes" id="UP000637632">
    <property type="component" value="Unassembled WGS sequence"/>
</dbReference>
<proteinExistence type="predicted"/>
<name>A0ABR6XGT9_9BURK</name>
<gene>
    <name evidence="2" type="ORF">H8K26_11740</name>
</gene>
<accession>A0ABR6XGT9</accession>